<sequence>MSKNGSRSGASAARWIEAVLSGQGEHDDAPFILTAQLPKDMAAWATALRTEHFPPERNYLDAHVTLFHALPRSCEAELRECLARLAGEYAPPAGHLEGLMSLGGGTALKLTSAEMLSIREEIADRFHGMLTSQDQHKPRLHVTIQNKVTSKEAKALQARLSPEIQPRDFAFRGLALYIYRGGPWEFVRDFAFRG</sequence>
<dbReference type="Proteomes" id="UP000092698">
    <property type="component" value="Chromosome"/>
</dbReference>
<gene>
    <name evidence="1" type="ORF">A6F65_01936</name>
</gene>
<organism evidence="1 2">
    <name type="scientific">Paraurantiacibacter namhicola</name>
    <dbReference type="NCBI Taxonomy" id="645517"/>
    <lineage>
        <taxon>Bacteria</taxon>
        <taxon>Pseudomonadati</taxon>
        <taxon>Pseudomonadota</taxon>
        <taxon>Alphaproteobacteria</taxon>
        <taxon>Sphingomonadales</taxon>
        <taxon>Erythrobacteraceae</taxon>
        <taxon>Paraurantiacibacter</taxon>
    </lineage>
</organism>
<evidence type="ECO:0000313" key="2">
    <source>
        <dbReference type="Proteomes" id="UP000092698"/>
    </source>
</evidence>
<dbReference type="Gene3D" id="3.90.1140.10">
    <property type="entry name" value="Cyclic phosphodiesterase"/>
    <property type="match status" value="1"/>
</dbReference>
<dbReference type="InterPro" id="IPR009097">
    <property type="entry name" value="Cyclic_Pdiesterase"/>
</dbReference>
<proteinExistence type="predicted"/>
<dbReference type="OrthoDB" id="793003at2"/>
<accession>A0A1C7D9V3</accession>
<evidence type="ECO:0000313" key="1">
    <source>
        <dbReference type="EMBL" id="ANU08228.1"/>
    </source>
</evidence>
<evidence type="ECO:0008006" key="3">
    <source>
        <dbReference type="Google" id="ProtNLM"/>
    </source>
</evidence>
<dbReference type="SUPFAM" id="SSF55144">
    <property type="entry name" value="LigT-like"/>
    <property type="match status" value="1"/>
</dbReference>
<name>A0A1C7D9V3_9SPHN</name>
<dbReference type="STRING" id="645517.A6F65_01936"/>
<dbReference type="PATRIC" id="fig|645517.4.peg.1920"/>
<dbReference type="EMBL" id="CP016545">
    <property type="protein sequence ID" value="ANU08228.1"/>
    <property type="molecule type" value="Genomic_DNA"/>
</dbReference>
<dbReference type="KEGG" id="anh:A6F65_01936"/>
<reference evidence="1 2" key="1">
    <citation type="submission" date="2016-07" db="EMBL/GenBank/DDBJ databases">
        <title>Complete genome sequence of Altererythrobacter namhicola JCM 16345T, containing esterase-encoding genes.</title>
        <authorList>
            <person name="Cheng H."/>
            <person name="Wu Y.-H."/>
            <person name="Jian S.-L."/>
            <person name="Huo Y.-Y."/>
            <person name="Wang C.-S."/>
            <person name="Xu X.-W."/>
        </authorList>
    </citation>
    <scope>NUCLEOTIDE SEQUENCE [LARGE SCALE GENOMIC DNA]</scope>
    <source>
        <strain evidence="1 2">JCM 16345</strain>
    </source>
</reference>
<dbReference type="AlphaFoldDB" id="A0A1C7D9V3"/>
<protein>
    <recommendedName>
        <fullName evidence="3">2',5' RNA ligase family</fullName>
    </recommendedName>
</protein>
<keyword evidence="2" id="KW-1185">Reference proteome</keyword>
<dbReference type="Pfam" id="PF13563">
    <property type="entry name" value="2_5_RNA_ligase2"/>
    <property type="match status" value="1"/>
</dbReference>